<dbReference type="PIRSF" id="PIRSF001413">
    <property type="entry name" value="Trp_syn_beta"/>
    <property type="match status" value="1"/>
</dbReference>
<comment type="cofactor">
    <cofactor evidence="1 12">
        <name>pyridoxal 5'-phosphate</name>
        <dbReference type="ChEBI" id="CHEBI:597326"/>
    </cofactor>
</comment>
<dbReference type="GO" id="GO:0005737">
    <property type="term" value="C:cytoplasm"/>
    <property type="evidence" value="ECO:0007669"/>
    <property type="project" value="TreeGrafter"/>
</dbReference>
<evidence type="ECO:0000313" key="15">
    <source>
        <dbReference type="Proteomes" id="UP000058636"/>
    </source>
</evidence>
<dbReference type="NCBIfam" id="TIGR01415">
    <property type="entry name" value="trpB_rel"/>
    <property type="match status" value="1"/>
</dbReference>
<keyword evidence="10 12" id="KW-0456">Lyase</keyword>
<dbReference type="NCBIfam" id="NF009057">
    <property type="entry name" value="PRK12391.1"/>
    <property type="match status" value="1"/>
</dbReference>
<sequence>MRIVVNLKPEEIPKHWYNVLADLPFKLDPPLDPETKQPISPEKLSVIFPMSLIEQEVSEERFIEIPEPVLKEYAVYRPTPLIRATFLEEYLQTPARIYYKYEGVSPTGSHKPNTAIAQAYYNKIEGVKRLVTETGAGQWGSALSYAGAKFGLEVKVFMVKVSYQQKPMRKYMMNLFGGKVTPSPSEETNFGKKILSEDPDNPGSLGIAISEALEVAVSDPNTKYSLGSVLNHVLLHQTVIGLEIKKQLELIGEKPDILLGCHGGGSNFGGTILPFVPDKLSGRDIRFVACEPAACPSLTKGNYDYDFGDTAGLTPLLKMYTLGKDFIPPKIHAGGLRYHGSAPIIARLVKEGLVEAQAFDQDETFEAAKIFAKLEGIIPAPESAHAIAGAIREAKKAKEEGKERVIVFTLSGHGLLDLTAYV</sequence>
<evidence type="ECO:0000256" key="6">
    <source>
        <dbReference type="ARBA" id="ARBA00022605"/>
    </source>
</evidence>
<dbReference type="InterPro" id="IPR006654">
    <property type="entry name" value="Trp_synth_beta"/>
</dbReference>
<evidence type="ECO:0000256" key="11">
    <source>
        <dbReference type="ARBA" id="ARBA00049047"/>
    </source>
</evidence>
<evidence type="ECO:0000256" key="3">
    <source>
        <dbReference type="ARBA" id="ARBA00004733"/>
    </source>
</evidence>
<keyword evidence="6 12" id="KW-0028">Amino-acid biosynthesis</keyword>
<dbReference type="AlphaFoldDB" id="A0A101ERM8"/>
<evidence type="ECO:0000259" key="13">
    <source>
        <dbReference type="Pfam" id="PF00291"/>
    </source>
</evidence>
<dbReference type="GO" id="GO:0030170">
    <property type="term" value="F:pyridoxal phosphate binding"/>
    <property type="evidence" value="ECO:0007669"/>
    <property type="project" value="InterPro"/>
</dbReference>
<reference evidence="14 15" key="1">
    <citation type="journal article" date="2015" name="MBio">
        <title>Genome-Resolved Metagenomic Analysis Reveals Roles for Candidate Phyla and Other Microbial Community Members in Biogeochemical Transformations in Oil Reservoirs.</title>
        <authorList>
            <person name="Hu P."/>
            <person name="Tom L."/>
            <person name="Singh A."/>
            <person name="Thomas B.C."/>
            <person name="Baker B.J."/>
            <person name="Piceno Y.M."/>
            <person name="Andersen G.L."/>
            <person name="Banfield J.F."/>
        </authorList>
    </citation>
    <scope>NUCLEOTIDE SEQUENCE [LARGE SCALE GENOMIC DNA]</scope>
    <source>
        <strain evidence="14">46_26</strain>
    </source>
</reference>
<feature type="domain" description="Tryptophan synthase beta chain-like PALP" evidence="13">
    <location>
        <begin position="76"/>
        <end position="412"/>
    </location>
</feature>
<dbReference type="SUPFAM" id="SSF53686">
    <property type="entry name" value="Tryptophan synthase beta subunit-like PLP-dependent enzymes"/>
    <property type="match status" value="1"/>
</dbReference>
<dbReference type="HAMAP" id="MF_00133">
    <property type="entry name" value="Trp_synth_beta"/>
    <property type="match status" value="1"/>
</dbReference>
<dbReference type="CDD" id="cd06446">
    <property type="entry name" value="Trp-synth_B"/>
    <property type="match status" value="1"/>
</dbReference>
<keyword evidence="8 12" id="KW-0663">Pyridoxal phosphate</keyword>
<comment type="catalytic activity">
    <reaction evidence="11 12">
        <text>(1S,2R)-1-C-(indol-3-yl)glycerol 3-phosphate + L-serine = D-glyceraldehyde 3-phosphate + L-tryptophan + H2O</text>
        <dbReference type="Rhea" id="RHEA:10532"/>
        <dbReference type="ChEBI" id="CHEBI:15377"/>
        <dbReference type="ChEBI" id="CHEBI:33384"/>
        <dbReference type="ChEBI" id="CHEBI:57912"/>
        <dbReference type="ChEBI" id="CHEBI:58866"/>
        <dbReference type="ChEBI" id="CHEBI:59776"/>
        <dbReference type="EC" id="4.2.1.20"/>
    </reaction>
</comment>
<dbReference type="EC" id="4.2.1.20" evidence="12"/>
<dbReference type="Gene3D" id="3.40.50.1100">
    <property type="match status" value="2"/>
</dbReference>
<dbReference type="GO" id="GO:0004834">
    <property type="term" value="F:tryptophan synthase activity"/>
    <property type="evidence" value="ECO:0007669"/>
    <property type="project" value="UniProtKB-UniRule"/>
</dbReference>
<proteinExistence type="inferred from homology"/>
<dbReference type="InterPro" id="IPR006316">
    <property type="entry name" value="Trp_synth_b-like"/>
</dbReference>
<evidence type="ECO:0000256" key="5">
    <source>
        <dbReference type="ARBA" id="ARBA00011270"/>
    </source>
</evidence>
<evidence type="ECO:0000256" key="1">
    <source>
        <dbReference type="ARBA" id="ARBA00001933"/>
    </source>
</evidence>
<evidence type="ECO:0000256" key="12">
    <source>
        <dbReference type="HAMAP-Rule" id="MF_00133"/>
    </source>
</evidence>
<feature type="modified residue" description="N6-(pyridoxal phosphate)lysine" evidence="12">
    <location>
        <position position="111"/>
    </location>
</feature>
<dbReference type="EMBL" id="LGFG01000011">
    <property type="protein sequence ID" value="KUK23641.1"/>
    <property type="molecule type" value="Genomic_DNA"/>
</dbReference>
<dbReference type="PANTHER" id="PTHR48077:SF6">
    <property type="entry name" value="TRYPTOPHAN SYNTHASE"/>
    <property type="match status" value="1"/>
</dbReference>
<dbReference type="Pfam" id="PF00291">
    <property type="entry name" value="PALP"/>
    <property type="match status" value="1"/>
</dbReference>
<dbReference type="Proteomes" id="UP000058636">
    <property type="component" value="Unassembled WGS sequence"/>
</dbReference>
<dbReference type="PATRIC" id="fig|93930.3.peg.1047"/>
<comment type="subunit">
    <text evidence="5 12">Tetramer of two alpha and two beta chains.</text>
</comment>
<evidence type="ECO:0000256" key="8">
    <source>
        <dbReference type="ARBA" id="ARBA00022898"/>
    </source>
</evidence>
<comment type="caution">
    <text evidence="14">The sequence shown here is derived from an EMBL/GenBank/DDBJ whole genome shotgun (WGS) entry which is preliminary data.</text>
</comment>
<keyword evidence="9 12" id="KW-0057">Aromatic amino acid biosynthesis</keyword>
<gene>
    <name evidence="12" type="primary">trpB</name>
    <name evidence="14" type="ORF">XD57_0264</name>
</gene>
<dbReference type="InterPro" id="IPR001926">
    <property type="entry name" value="TrpB-like_PALP"/>
</dbReference>
<evidence type="ECO:0000256" key="9">
    <source>
        <dbReference type="ARBA" id="ARBA00023141"/>
    </source>
</evidence>
<name>A0A101ERM8_9THEM</name>
<comment type="similarity">
    <text evidence="4 12">Belongs to the TrpB family.</text>
</comment>
<dbReference type="PANTHER" id="PTHR48077">
    <property type="entry name" value="TRYPTOPHAN SYNTHASE-RELATED"/>
    <property type="match status" value="1"/>
</dbReference>
<dbReference type="GO" id="GO:0052684">
    <property type="term" value="F:L-serine hydro-lyase (adding indole, L-tryptophan-forming) activity"/>
    <property type="evidence" value="ECO:0007669"/>
    <property type="project" value="TreeGrafter"/>
</dbReference>
<dbReference type="InterPro" id="IPR006653">
    <property type="entry name" value="Trp_synth_b_CS"/>
</dbReference>
<dbReference type="PIRSF" id="PIRSF500824">
    <property type="entry name" value="TrpB_prok"/>
    <property type="match status" value="1"/>
</dbReference>
<evidence type="ECO:0000256" key="7">
    <source>
        <dbReference type="ARBA" id="ARBA00022822"/>
    </source>
</evidence>
<comment type="pathway">
    <text evidence="3 12">Amino-acid biosynthesis; L-tryptophan biosynthesis; L-tryptophan from chorismate: step 5/5.</text>
</comment>
<organism evidence="14 15">
    <name type="scientific">Thermotoga petrophila</name>
    <dbReference type="NCBI Taxonomy" id="93929"/>
    <lineage>
        <taxon>Bacteria</taxon>
        <taxon>Thermotogati</taxon>
        <taxon>Thermotogota</taxon>
        <taxon>Thermotogae</taxon>
        <taxon>Thermotogales</taxon>
        <taxon>Thermotogaceae</taxon>
        <taxon>Thermotoga</taxon>
    </lineage>
</organism>
<protein>
    <recommendedName>
        <fullName evidence="12">Tryptophan synthase beta chain</fullName>
        <ecNumber evidence="12">4.2.1.20</ecNumber>
    </recommendedName>
</protein>
<accession>A0A101ERM8</accession>
<dbReference type="InterPro" id="IPR036052">
    <property type="entry name" value="TrpB-like_PALP_sf"/>
</dbReference>
<dbReference type="PROSITE" id="PS00168">
    <property type="entry name" value="TRP_SYNTHASE_BETA"/>
    <property type="match status" value="1"/>
</dbReference>
<evidence type="ECO:0000256" key="4">
    <source>
        <dbReference type="ARBA" id="ARBA00009982"/>
    </source>
</evidence>
<evidence type="ECO:0000313" key="14">
    <source>
        <dbReference type="EMBL" id="KUK23641.1"/>
    </source>
</evidence>
<dbReference type="UniPathway" id="UPA00035">
    <property type="reaction ID" value="UER00044"/>
</dbReference>
<evidence type="ECO:0000256" key="2">
    <source>
        <dbReference type="ARBA" id="ARBA00002786"/>
    </source>
</evidence>
<keyword evidence="7 12" id="KW-0822">Tryptophan biosynthesis</keyword>
<comment type="function">
    <text evidence="2 12">The beta subunit is responsible for the synthesis of L-tryptophan from indole and L-serine.</text>
</comment>
<evidence type="ECO:0000256" key="10">
    <source>
        <dbReference type="ARBA" id="ARBA00023239"/>
    </source>
</evidence>
<dbReference type="InterPro" id="IPR023026">
    <property type="entry name" value="Trp_synth_beta/beta-like"/>
</dbReference>